<dbReference type="EnsemblPlants" id="PNT65508">
    <property type="protein sequence ID" value="PNT65508"/>
    <property type="gene ID" value="BRADI_4g43471v3"/>
</dbReference>
<dbReference type="AlphaFoldDB" id="A0A2K2CU01"/>
<dbReference type="EMBL" id="CM000883">
    <property type="protein sequence ID" value="PNT65508.1"/>
    <property type="molecule type" value="Genomic_DNA"/>
</dbReference>
<dbReference type="Proteomes" id="UP000008810">
    <property type="component" value="Chromosome 4"/>
</dbReference>
<sequence>MKSDRMLQLPVTAFVCTGFAITNVPELLFDGYEVLLEFIQSCALIMMPFVLPYCYVVMGRRVPYILKWWNKLSRIVISLTNIQLDFNTFALAVMIFHASLCVIYLGWGTVKTFAYLWMPIFPFIGIEWFIKLRGPNTRTASIRLFIDTAGVVFMSYMVLLDISLSYLWLAIFPIIEITFIFKLCVELQGKANRPAGSSSSGASDHKYEEKTRKELPEQNMLLILIPFSALCLIALFIDDHAGAADMFAFSLFLLFLSTTLGALTYMAMRLPTGISPGIAPASQLLQKTSLLLLLVTGHTLVAELLGQNVVLICMPEVFPVLLWFSLHLDSDKPIISIDKMKPHKTTLSAVVVIFGCLVTYMDESWLYRCTTILVSCGVSGLLTHYVLFILCQWPRQQACKDMAFNISHPISKQAGKGKATASSEEVAQSKKQAAKGKSKATPSLEGPAQSKTRADKGKGTAALEEAVQSKQAGKGKETASFKEALQSKKQAGSFEEAVQLLKFWANSLLTLTAVLLVLECLVAFRLGLNVPLITTLEKLHKAYADVLTQISQYISIM</sequence>
<proteinExistence type="predicted"/>
<reference evidence="3 4" key="1">
    <citation type="journal article" date="2010" name="Nature">
        <title>Genome sequencing and analysis of the model grass Brachypodium distachyon.</title>
        <authorList>
            <consortium name="International Brachypodium Initiative"/>
        </authorList>
    </citation>
    <scope>NUCLEOTIDE SEQUENCE [LARGE SCALE GENOMIC DNA]</scope>
    <source>
        <strain evidence="3 4">Bd21</strain>
    </source>
</reference>
<feature type="transmembrane region" description="Helical" evidence="2">
    <location>
        <begin position="347"/>
        <end position="366"/>
    </location>
</feature>
<evidence type="ECO:0000313" key="5">
    <source>
        <dbReference type="Proteomes" id="UP000008810"/>
    </source>
</evidence>
<feature type="transmembrane region" description="Helical" evidence="2">
    <location>
        <begin position="113"/>
        <end position="130"/>
    </location>
</feature>
<evidence type="ECO:0000313" key="3">
    <source>
        <dbReference type="EMBL" id="PNT65508.1"/>
    </source>
</evidence>
<dbReference type="OrthoDB" id="669330at2759"/>
<feature type="transmembrane region" description="Helical" evidence="2">
    <location>
        <begin position="84"/>
        <end position="107"/>
    </location>
</feature>
<gene>
    <name evidence="4" type="primary">LOC106866740</name>
    <name evidence="3" type="ORF">BRADI_4g43471v3</name>
</gene>
<reference evidence="4" key="3">
    <citation type="submission" date="2018-08" db="UniProtKB">
        <authorList>
            <consortium name="EnsemblPlants"/>
        </authorList>
    </citation>
    <scope>IDENTIFICATION</scope>
    <source>
        <strain evidence="4">cv. Bd21</strain>
    </source>
</reference>
<keyword evidence="2" id="KW-0472">Membrane</keyword>
<keyword evidence="2" id="KW-0812">Transmembrane</keyword>
<reference evidence="3" key="2">
    <citation type="submission" date="2017-06" db="EMBL/GenBank/DDBJ databases">
        <title>WGS assembly of Brachypodium distachyon.</title>
        <authorList>
            <consortium name="The International Brachypodium Initiative"/>
            <person name="Lucas S."/>
            <person name="Harmon-Smith M."/>
            <person name="Lail K."/>
            <person name="Tice H."/>
            <person name="Grimwood J."/>
            <person name="Bruce D."/>
            <person name="Barry K."/>
            <person name="Shu S."/>
            <person name="Lindquist E."/>
            <person name="Wang M."/>
            <person name="Pitluck S."/>
            <person name="Vogel J.P."/>
            <person name="Garvin D.F."/>
            <person name="Mockler T.C."/>
            <person name="Schmutz J."/>
            <person name="Rokhsar D."/>
            <person name="Bevan M.W."/>
        </authorList>
    </citation>
    <scope>NUCLEOTIDE SEQUENCE</scope>
    <source>
        <strain evidence="3">Bd21</strain>
    </source>
</reference>
<feature type="transmembrane region" description="Helical" evidence="2">
    <location>
        <begin position="243"/>
        <end position="263"/>
    </location>
</feature>
<feature type="region of interest" description="Disordered" evidence="1">
    <location>
        <begin position="415"/>
        <end position="460"/>
    </location>
</feature>
<dbReference type="GeneID" id="106866740"/>
<keyword evidence="2" id="KW-1133">Transmembrane helix</keyword>
<feature type="transmembrane region" description="Helical" evidence="2">
    <location>
        <begin position="308"/>
        <end position="326"/>
    </location>
</feature>
<feature type="transmembrane region" description="Helical" evidence="2">
    <location>
        <begin position="38"/>
        <end position="58"/>
    </location>
</feature>
<evidence type="ECO:0000256" key="1">
    <source>
        <dbReference type="SAM" id="MobiDB-lite"/>
    </source>
</evidence>
<accession>A0A2K2CU01</accession>
<feature type="transmembrane region" description="Helical" evidence="2">
    <location>
        <begin position="220"/>
        <end position="237"/>
    </location>
</feature>
<feature type="transmembrane region" description="Helical" evidence="2">
    <location>
        <begin position="372"/>
        <end position="393"/>
    </location>
</feature>
<organism evidence="3">
    <name type="scientific">Brachypodium distachyon</name>
    <name type="common">Purple false brome</name>
    <name type="synonym">Trachynia distachya</name>
    <dbReference type="NCBI Taxonomy" id="15368"/>
    <lineage>
        <taxon>Eukaryota</taxon>
        <taxon>Viridiplantae</taxon>
        <taxon>Streptophyta</taxon>
        <taxon>Embryophyta</taxon>
        <taxon>Tracheophyta</taxon>
        <taxon>Spermatophyta</taxon>
        <taxon>Magnoliopsida</taxon>
        <taxon>Liliopsida</taxon>
        <taxon>Poales</taxon>
        <taxon>Poaceae</taxon>
        <taxon>BOP clade</taxon>
        <taxon>Pooideae</taxon>
        <taxon>Stipodae</taxon>
        <taxon>Brachypodieae</taxon>
        <taxon>Brachypodium</taxon>
    </lineage>
</organism>
<dbReference type="RefSeq" id="XP_024318977.1">
    <property type="nucleotide sequence ID" value="XM_024463209.1"/>
</dbReference>
<keyword evidence="5" id="KW-1185">Reference proteome</keyword>
<name>A0A2K2CU01_BRADI</name>
<dbReference type="Gramene" id="PNT65508">
    <property type="protein sequence ID" value="PNT65508"/>
    <property type="gene ID" value="BRADI_4g43471v3"/>
</dbReference>
<evidence type="ECO:0000256" key="2">
    <source>
        <dbReference type="SAM" id="Phobius"/>
    </source>
</evidence>
<protein>
    <submittedName>
        <fullName evidence="3 4">Uncharacterized protein</fullName>
    </submittedName>
</protein>
<dbReference type="ExpressionAtlas" id="A0A2K2CU01">
    <property type="expression patterns" value="baseline"/>
</dbReference>
<evidence type="ECO:0000313" key="4">
    <source>
        <dbReference type="EnsemblPlants" id="PNT65508"/>
    </source>
</evidence>